<dbReference type="EMBL" id="VYZN01000065">
    <property type="protein sequence ID" value="KAE9524985.1"/>
    <property type="molecule type" value="Genomic_DNA"/>
</dbReference>
<sequence length="232" mass="26316">MDDTSIINLTYNYTDIRLHVVGIALSVYRSPQSHQRAPSSLCTPLSFCRLNSSYFGYSVLSVRLRSSTFAEGSWTFNQSVTNKLIGLQKEVSIIKLDVIKNQDLLTDLTINSNRLTPLVNKQAINRGRLKLPVKTLDELNLIENDDEKIGTLAQILLRDAKSFDVKRSIYMTMKIIMQNRVAGYLNMEGRRGDKTAFVKYKIFTIVADFFPHYSISVKLWVTQSFTGTTSVS</sequence>
<reference evidence="1 2" key="1">
    <citation type="submission" date="2019-08" db="EMBL/GenBank/DDBJ databases">
        <title>The genome of the soybean aphid Biotype 1, its phylome, world population structure and adaptation to the North American continent.</title>
        <authorList>
            <person name="Giordano R."/>
            <person name="Donthu R.K."/>
            <person name="Hernandez A.G."/>
            <person name="Wright C.L."/>
            <person name="Zimin A.V."/>
        </authorList>
    </citation>
    <scope>NUCLEOTIDE SEQUENCE [LARGE SCALE GENOMIC DNA]</scope>
    <source>
        <tissue evidence="1">Whole aphids</tissue>
    </source>
</reference>
<keyword evidence="2" id="KW-1185">Reference proteome</keyword>
<gene>
    <name evidence="1" type="ORF">AGLY_015035</name>
</gene>
<evidence type="ECO:0000313" key="1">
    <source>
        <dbReference type="EMBL" id="KAE9524985.1"/>
    </source>
</evidence>
<evidence type="ECO:0008006" key="3">
    <source>
        <dbReference type="Google" id="ProtNLM"/>
    </source>
</evidence>
<dbReference type="AlphaFoldDB" id="A0A6G0T3R9"/>
<name>A0A6G0T3R9_APHGL</name>
<dbReference type="OrthoDB" id="6603358at2759"/>
<accession>A0A6G0T3R9</accession>
<dbReference type="Proteomes" id="UP000475862">
    <property type="component" value="Unassembled WGS sequence"/>
</dbReference>
<organism evidence="1 2">
    <name type="scientific">Aphis glycines</name>
    <name type="common">Soybean aphid</name>
    <dbReference type="NCBI Taxonomy" id="307491"/>
    <lineage>
        <taxon>Eukaryota</taxon>
        <taxon>Metazoa</taxon>
        <taxon>Ecdysozoa</taxon>
        <taxon>Arthropoda</taxon>
        <taxon>Hexapoda</taxon>
        <taxon>Insecta</taxon>
        <taxon>Pterygota</taxon>
        <taxon>Neoptera</taxon>
        <taxon>Paraneoptera</taxon>
        <taxon>Hemiptera</taxon>
        <taxon>Sternorrhyncha</taxon>
        <taxon>Aphidomorpha</taxon>
        <taxon>Aphidoidea</taxon>
        <taxon>Aphididae</taxon>
        <taxon>Aphidini</taxon>
        <taxon>Aphis</taxon>
        <taxon>Aphis</taxon>
    </lineage>
</organism>
<proteinExistence type="predicted"/>
<evidence type="ECO:0000313" key="2">
    <source>
        <dbReference type="Proteomes" id="UP000475862"/>
    </source>
</evidence>
<comment type="caution">
    <text evidence="1">The sequence shown here is derived from an EMBL/GenBank/DDBJ whole genome shotgun (WGS) entry which is preliminary data.</text>
</comment>
<protein>
    <recommendedName>
        <fullName evidence="3">DUF4806 domain-containing protein</fullName>
    </recommendedName>
</protein>